<dbReference type="EMBL" id="AQPH01000046">
    <property type="protein sequence ID" value="EPY01249.1"/>
    <property type="molecule type" value="Genomic_DNA"/>
</dbReference>
<keyword evidence="1" id="KW-0732">Signal</keyword>
<evidence type="ECO:0000313" key="2">
    <source>
        <dbReference type="EMBL" id="EPY01249.1"/>
    </source>
</evidence>
<reference evidence="2 3" key="1">
    <citation type="submission" date="2013-04" db="EMBL/GenBank/DDBJ databases">
        <authorList>
            <person name="Kuznetsov B."/>
            <person name="Ivanovsky R."/>
        </authorList>
    </citation>
    <scope>NUCLEOTIDE SEQUENCE [LARGE SCALE GENOMIC DNA]</scope>
    <source>
        <strain evidence="2 3">MGU-K5</strain>
    </source>
</reference>
<gene>
    <name evidence="2" type="ORF">K678_11840</name>
</gene>
<comment type="caution">
    <text evidence="2">The sequence shown here is derived from an EMBL/GenBank/DDBJ whole genome shotgun (WGS) entry which is preliminary data.</text>
</comment>
<sequence>MRAIAIGLAAVALAAAPAAGQAQDLRELVTMPPQVQESLLMNMQDHLVALDTIISHVASERFTEAARVADQRLRFSNPEGEAAITDWFPPEMLGAKDALRAAATRFANAAKKSRPRPRLRQHARSRLGDQRHHCRLHRLSRTLSDQIKKRSALRAPCLKYETRRSGFIIAPRRARASARLAAAAMAADRACVTFDARG</sequence>
<dbReference type="RefSeq" id="WP_021132679.1">
    <property type="nucleotide sequence ID" value="NZ_AQPH01000046.1"/>
</dbReference>
<dbReference type="Proteomes" id="UP000015350">
    <property type="component" value="Unassembled WGS sequence"/>
</dbReference>
<evidence type="ECO:0000313" key="3">
    <source>
        <dbReference type="Proteomes" id="UP000015350"/>
    </source>
</evidence>
<feature type="chain" id="PRO_5004556392" evidence="1">
    <location>
        <begin position="23"/>
        <end position="198"/>
    </location>
</feature>
<dbReference type="AlphaFoldDB" id="S9S980"/>
<feature type="signal peptide" evidence="1">
    <location>
        <begin position="1"/>
        <end position="22"/>
    </location>
</feature>
<organism evidence="2 3">
    <name type="scientific">Magnetospirillum fulvum MGU-K5</name>
    <dbReference type="NCBI Taxonomy" id="1316936"/>
    <lineage>
        <taxon>Bacteria</taxon>
        <taxon>Pseudomonadati</taxon>
        <taxon>Pseudomonadota</taxon>
        <taxon>Alphaproteobacteria</taxon>
        <taxon>Rhodospirillales</taxon>
        <taxon>Rhodospirillaceae</taxon>
        <taxon>Magnetospirillum</taxon>
    </lineage>
</organism>
<proteinExistence type="predicted"/>
<dbReference type="STRING" id="1316936.K678_11840"/>
<dbReference type="OrthoDB" id="1150802at2"/>
<accession>S9S980</accession>
<evidence type="ECO:0000256" key="1">
    <source>
        <dbReference type="SAM" id="SignalP"/>
    </source>
</evidence>
<protein>
    <submittedName>
        <fullName evidence="2">Uncharacterized protein</fullName>
    </submittedName>
</protein>
<name>S9S980_MAGFU</name>